<proteinExistence type="predicted"/>
<dbReference type="AlphaFoldDB" id="A0A7Y6IZI8"/>
<dbReference type="Pfam" id="PF01494">
    <property type="entry name" value="FAD_binding_3"/>
    <property type="match status" value="1"/>
</dbReference>
<dbReference type="SUPFAM" id="SSF51905">
    <property type="entry name" value="FAD/NAD(P)-binding domain"/>
    <property type="match status" value="1"/>
</dbReference>
<protein>
    <submittedName>
        <fullName evidence="5">Flavin-dependent oxidoreductase</fullName>
    </submittedName>
</protein>
<dbReference type="PRINTS" id="PR00420">
    <property type="entry name" value="RNGMNOXGNASE"/>
</dbReference>
<dbReference type="InterPro" id="IPR002938">
    <property type="entry name" value="FAD-bd"/>
</dbReference>
<dbReference type="InterPro" id="IPR036188">
    <property type="entry name" value="FAD/NAD-bd_sf"/>
</dbReference>
<evidence type="ECO:0000313" key="5">
    <source>
        <dbReference type="EMBL" id="NUW47055.1"/>
    </source>
</evidence>
<dbReference type="Gene3D" id="3.50.50.60">
    <property type="entry name" value="FAD/NAD(P)-binding domain"/>
    <property type="match status" value="1"/>
</dbReference>
<evidence type="ECO:0000313" key="6">
    <source>
        <dbReference type="Proteomes" id="UP000546126"/>
    </source>
</evidence>
<evidence type="ECO:0000256" key="1">
    <source>
        <dbReference type="ARBA" id="ARBA00023002"/>
    </source>
</evidence>
<keyword evidence="2" id="KW-0503">Monooxygenase</keyword>
<keyword evidence="3" id="KW-0732">Signal</keyword>
<evidence type="ECO:0000256" key="3">
    <source>
        <dbReference type="SAM" id="SignalP"/>
    </source>
</evidence>
<name>A0A7Y6IZI8_9ACTN</name>
<dbReference type="InterPro" id="IPR050493">
    <property type="entry name" value="FAD-dep_Monooxygenase_BioMet"/>
</dbReference>
<dbReference type="GO" id="GO:0004497">
    <property type="term" value="F:monooxygenase activity"/>
    <property type="evidence" value="ECO:0007669"/>
    <property type="project" value="UniProtKB-KW"/>
</dbReference>
<feature type="domain" description="FAD-binding" evidence="4">
    <location>
        <begin position="3"/>
        <end position="351"/>
    </location>
</feature>
<reference evidence="5 6" key="1">
    <citation type="submission" date="2020-06" db="EMBL/GenBank/DDBJ databases">
        <authorList>
            <person name="Chanama M."/>
        </authorList>
    </citation>
    <scope>NUCLEOTIDE SEQUENCE [LARGE SCALE GENOMIC DNA]</scope>
    <source>
        <strain evidence="5 6">TBRC6557</strain>
    </source>
</reference>
<organism evidence="5 6">
    <name type="scientific">Nonomuraea rhodomycinica</name>
    <dbReference type="NCBI Taxonomy" id="1712872"/>
    <lineage>
        <taxon>Bacteria</taxon>
        <taxon>Bacillati</taxon>
        <taxon>Actinomycetota</taxon>
        <taxon>Actinomycetes</taxon>
        <taxon>Streptosporangiales</taxon>
        <taxon>Streptosporangiaceae</taxon>
        <taxon>Nonomuraea</taxon>
    </lineage>
</organism>
<evidence type="ECO:0000256" key="2">
    <source>
        <dbReference type="ARBA" id="ARBA00023033"/>
    </source>
</evidence>
<dbReference type="SUPFAM" id="SSF54373">
    <property type="entry name" value="FAD-linked reductases, C-terminal domain"/>
    <property type="match status" value="1"/>
</dbReference>
<accession>A0A7Y6IZI8</accession>
<dbReference type="EMBL" id="JABWGO010000027">
    <property type="protein sequence ID" value="NUW47055.1"/>
    <property type="molecule type" value="Genomic_DNA"/>
</dbReference>
<dbReference type="PANTHER" id="PTHR13789:SF268">
    <property type="entry name" value="5-METHYLPHENAZINE-1-CARBOXYLATE 1-MONOOXYGENASE"/>
    <property type="match status" value="1"/>
</dbReference>
<dbReference type="Gene3D" id="3.30.9.30">
    <property type="match status" value="1"/>
</dbReference>
<feature type="chain" id="PRO_5039358064" evidence="3">
    <location>
        <begin position="22"/>
        <end position="414"/>
    </location>
</feature>
<sequence>MRIMIIGAGIGGLTTALSLHAAGLDCVVVESAAVLRPLGVGINLQSHATRELTELGLADQLADKGVETTFITFTDRFGGEILSIPRGRSAGYLWPQYSIHRGELQMILRAAVEERIGPVRLATRFERFEQDGDGVEVTLRDAATGETTRERVDVLVGADGVHSSVRAQLHPEGDPLRWTGIRMWRGIADGDRVRDGATVFVAGTNLSVKFVAYHISPADPRMVNWVAEVKVGDGGEVGEADWSRTGRLEDVARYFADWKHSHVDVMALLKATPRILEYPMVDRDPLESWGQGRVTLLGDAAHPMYPIGSNGGSQAVLDARVLARCLATIDDPAEALAAYEAERRPPTSALVLAHRALPVEETISLVMERAPHGFADIADVLTPEELAAMTAAQRGITDMDVKALNERESWSVVR</sequence>
<evidence type="ECO:0000259" key="4">
    <source>
        <dbReference type="Pfam" id="PF01494"/>
    </source>
</evidence>
<keyword evidence="6" id="KW-1185">Reference proteome</keyword>
<feature type="signal peptide" evidence="3">
    <location>
        <begin position="1"/>
        <end position="21"/>
    </location>
</feature>
<dbReference type="Proteomes" id="UP000546126">
    <property type="component" value="Unassembled WGS sequence"/>
</dbReference>
<comment type="caution">
    <text evidence="5">The sequence shown here is derived from an EMBL/GenBank/DDBJ whole genome shotgun (WGS) entry which is preliminary data.</text>
</comment>
<dbReference type="PANTHER" id="PTHR13789">
    <property type="entry name" value="MONOOXYGENASE"/>
    <property type="match status" value="1"/>
</dbReference>
<gene>
    <name evidence="5" type="ORF">HT134_44185</name>
</gene>
<dbReference type="NCBIfam" id="NF005720">
    <property type="entry name" value="PRK07538.1"/>
    <property type="match status" value="1"/>
</dbReference>
<keyword evidence="1" id="KW-0560">Oxidoreductase</keyword>
<dbReference type="GO" id="GO:0071949">
    <property type="term" value="F:FAD binding"/>
    <property type="evidence" value="ECO:0007669"/>
    <property type="project" value="InterPro"/>
</dbReference>